<accession>A0A7R9FF65</accession>
<name>A0A7R9FF65_9NEOP</name>
<evidence type="ECO:0000313" key="1">
    <source>
        <dbReference type="EMBL" id="CAD7452352.1"/>
    </source>
</evidence>
<sequence>MIGPGLVISILEGYVASILKVWVRDLKWSVRLDLDANVVILTGGGGGGTIMYPPFRTRFLFPYFGRRPDFLAAMFQDCGRREAIFHCFGPEKPPPVHPTEIRTSIFPSSAVELNTTSALANYATEVPQNSVNQPHLSYRIPELLVFSLYKKKTPRSDVAVTISSLAAASTHSSPYHKFMVHPYPHTPYPSNQMVHPSGPGDASGVGRGLGGGIFSLKVSRGTTHQKMGPIAPAVSEMRLGSRVAATTEGLQAVSGGLEVGLLSGRGDRLFVRVLRVPGYRSRGPGFNPRRFAVLLERGELSLVKTNEELPKLKRSSFGLENGY</sequence>
<organism evidence="1">
    <name type="scientific">Timema tahoe</name>
    <dbReference type="NCBI Taxonomy" id="61484"/>
    <lineage>
        <taxon>Eukaryota</taxon>
        <taxon>Metazoa</taxon>
        <taxon>Ecdysozoa</taxon>
        <taxon>Arthropoda</taxon>
        <taxon>Hexapoda</taxon>
        <taxon>Insecta</taxon>
        <taxon>Pterygota</taxon>
        <taxon>Neoptera</taxon>
        <taxon>Polyneoptera</taxon>
        <taxon>Phasmatodea</taxon>
        <taxon>Timematodea</taxon>
        <taxon>Timematoidea</taxon>
        <taxon>Timematidae</taxon>
        <taxon>Timema</taxon>
    </lineage>
</organism>
<gene>
    <name evidence="1" type="ORF">TTEB3V08_LOCUS535</name>
</gene>
<dbReference type="AlphaFoldDB" id="A0A7R9FF65"/>
<proteinExistence type="predicted"/>
<dbReference type="EMBL" id="OE000085">
    <property type="protein sequence ID" value="CAD7452352.1"/>
    <property type="molecule type" value="Genomic_DNA"/>
</dbReference>
<protein>
    <submittedName>
        <fullName evidence="1">Uncharacterized protein</fullName>
    </submittedName>
</protein>
<reference evidence="1" key="1">
    <citation type="submission" date="2020-11" db="EMBL/GenBank/DDBJ databases">
        <authorList>
            <person name="Tran Van P."/>
        </authorList>
    </citation>
    <scope>NUCLEOTIDE SEQUENCE</scope>
</reference>